<evidence type="ECO:0000313" key="3">
    <source>
        <dbReference type="EMBL" id="CAA2108166.1"/>
    </source>
</evidence>
<dbReference type="InterPro" id="IPR039422">
    <property type="entry name" value="MarR/SlyA-like"/>
</dbReference>
<dbReference type="SUPFAM" id="SSF46785">
    <property type="entry name" value="Winged helix' DNA-binding domain"/>
    <property type="match status" value="1"/>
</dbReference>
<dbReference type="EMBL" id="LR743507">
    <property type="protein sequence ID" value="CAA2108166.1"/>
    <property type="molecule type" value="Genomic_DNA"/>
</dbReference>
<dbReference type="PROSITE" id="PS50995">
    <property type="entry name" value="HTH_MARR_2"/>
    <property type="match status" value="1"/>
</dbReference>
<dbReference type="Pfam" id="PF12802">
    <property type="entry name" value="MarR_2"/>
    <property type="match status" value="1"/>
</dbReference>
<protein>
    <submittedName>
        <fullName evidence="3">Multiple antibiotic resistance protein MarR</fullName>
    </submittedName>
</protein>
<evidence type="ECO:0000256" key="1">
    <source>
        <dbReference type="SAM" id="MobiDB-lite"/>
    </source>
</evidence>
<dbReference type="PANTHER" id="PTHR33164">
    <property type="entry name" value="TRANSCRIPTIONAL REGULATOR, MARR FAMILY"/>
    <property type="match status" value="1"/>
</dbReference>
<dbReference type="GO" id="GO:0003700">
    <property type="term" value="F:DNA-binding transcription factor activity"/>
    <property type="evidence" value="ECO:0007669"/>
    <property type="project" value="InterPro"/>
</dbReference>
<reference evidence="3" key="1">
    <citation type="submission" date="2019-12" db="EMBL/GenBank/DDBJ databases">
        <authorList>
            <person name="Cremers G."/>
        </authorList>
    </citation>
    <scope>NUCLEOTIDE SEQUENCE</scope>
    <source>
        <strain evidence="3">Vvax</strain>
    </source>
</reference>
<dbReference type="InterPro" id="IPR036388">
    <property type="entry name" value="WH-like_DNA-bd_sf"/>
</dbReference>
<sequence>MPHRKEASNRRPPQGDAPEPVAPADGAPTACGADLVERGIQQWKCERSDIDSSGKAVVGRLLRLEEVVLRTLNQVLEPFGMKYQEYAVLATLRVAGAPYRLSPSRLQSTLLFTSGGLSNLLKRLEKGGWIKRSIDPNDGRGVLVKLTAKGVRLADEAMPRHAAAELHLLRMFDASQRDVLAGLLSQMMTANAPETGPEPGDALRKPRD</sequence>
<dbReference type="InterPro" id="IPR000835">
    <property type="entry name" value="HTH_MarR-typ"/>
</dbReference>
<dbReference type="PRINTS" id="PR00598">
    <property type="entry name" value="HTHMARR"/>
</dbReference>
<dbReference type="PANTHER" id="PTHR33164:SF104">
    <property type="entry name" value="TRANSCRIPTIONAL REGULATORY PROTEIN"/>
    <property type="match status" value="1"/>
</dbReference>
<evidence type="ECO:0000259" key="2">
    <source>
        <dbReference type="PROSITE" id="PS50995"/>
    </source>
</evidence>
<dbReference type="RefSeq" id="WP_339092193.1">
    <property type="nucleotide sequence ID" value="NZ_LR743507.1"/>
</dbReference>
<name>A0A679JHB0_VARPD</name>
<accession>A0A679JHB0</accession>
<dbReference type="SMART" id="SM00347">
    <property type="entry name" value="HTH_MARR"/>
    <property type="match status" value="1"/>
</dbReference>
<organism evidence="3">
    <name type="scientific">Variovorax paradoxus</name>
    <dbReference type="NCBI Taxonomy" id="34073"/>
    <lineage>
        <taxon>Bacteria</taxon>
        <taxon>Pseudomonadati</taxon>
        <taxon>Pseudomonadota</taxon>
        <taxon>Betaproteobacteria</taxon>
        <taxon>Burkholderiales</taxon>
        <taxon>Comamonadaceae</taxon>
        <taxon>Variovorax</taxon>
    </lineage>
</organism>
<dbReference type="AlphaFoldDB" id="A0A679JHB0"/>
<proteinExistence type="predicted"/>
<feature type="domain" description="HTH marR-type" evidence="2">
    <location>
        <begin position="54"/>
        <end position="189"/>
    </location>
</feature>
<gene>
    <name evidence="3" type="primary">marR</name>
    <name evidence="3" type="ORF">VVAX_04679</name>
</gene>
<dbReference type="GO" id="GO:0006950">
    <property type="term" value="P:response to stress"/>
    <property type="evidence" value="ECO:0007669"/>
    <property type="project" value="TreeGrafter"/>
</dbReference>
<dbReference type="InterPro" id="IPR036390">
    <property type="entry name" value="WH_DNA-bd_sf"/>
</dbReference>
<dbReference type="Gene3D" id="1.10.10.10">
    <property type="entry name" value="Winged helix-like DNA-binding domain superfamily/Winged helix DNA-binding domain"/>
    <property type="match status" value="1"/>
</dbReference>
<feature type="region of interest" description="Disordered" evidence="1">
    <location>
        <begin position="1"/>
        <end position="28"/>
    </location>
</feature>